<dbReference type="PANTHER" id="PTHR23522">
    <property type="entry name" value="BLL5896 PROTEIN"/>
    <property type="match status" value="1"/>
</dbReference>
<feature type="transmembrane region" description="Helical" evidence="7">
    <location>
        <begin position="20"/>
        <end position="43"/>
    </location>
</feature>
<feature type="transmembrane region" description="Helical" evidence="7">
    <location>
        <begin position="308"/>
        <end position="333"/>
    </location>
</feature>
<feature type="domain" description="Major facilitator superfamily (MFS) profile" evidence="8">
    <location>
        <begin position="144"/>
        <end position="414"/>
    </location>
</feature>
<feature type="transmembrane region" description="Helical" evidence="7">
    <location>
        <begin position="108"/>
        <end position="132"/>
    </location>
</feature>
<keyword evidence="5 7" id="KW-1133">Transmembrane helix</keyword>
<evidence type="ECO:0000256" key="3">
    <source>
        <dbReference type="ARBA" id="ARBA00022475"/>
    </source>
</evidence>
<dbReference type="GO" id="GO:0005886">
    <property type="term" value="C:plasma membrane"/>
    <property type="evidence" value="ECO:0007669"/>
    <property type="project" value="UniProtKB-SubCell"/>
</dbReference>
<comment type="subcellular location">
    <subcellularLocation>
        <location evidence="1">Cell membrane</location>
        <topology evidence="1">Multi-pass membrane protein</topology>
    </subcellularLocation>
</comment>
<evidence type="ECO:0000256" key="4">
    <source>
        <dbReference type="ARBA" id="ARBA00022692"/>
    </source>
</evidence>
<dbReference type="Proteomes" id="UP000253426">
    <property type="component" value="Unassembled WGS sequence"/>
</dbReference>
<feature type="transmembrane region" description="Helical" evidence="7">
    <location>
        <begin position="386"/>
        <end position="407"/>
    </location>
</feature>
<dbReference type="PANTHER" id="PTHR23522:SF4">
    <property type="entry name" value="NUCLEOSIDE PERMEASE NUPG-RELATED"/>
    <property type="match status" value="1"/>
</dbReference>
<dbReference type="GO" id="GO:0015212">
    <property type="term" value="F:cytidine transmembrane transporter activity"/>
    <property type="evidence" value="ECO:0007669"/>
    <property type="project" value="TreeGrafter"/>
</dbReference>
<evidence type="ECO:0000313" key="10">
    <source>
        <dbReference type="Proteomes" id="UP000253426"/>
    </source>
</evidence>
<keyword evidence="4 7" id="KW-0812">Transmembrane</keyword>
<gene>
    <name evidence="9" type="ORF">DES53_10195</name>
</gene>
<dbReference type="EMBL" id="QNRR01000001">
    <property type="protein sequence ID" value="RBP47298.1"/>
    <property type="molecule type" value="Genomic_DNA"/>
</dbReference>
<keyword evidence="10" id="KW-1185">Reference proteome</keyword>
<dbReference type="InterPro" id="IPR036259">
    <property type="entry name" value="MFS_trans_sf"/>
</dbReference>
<accession>A0A366HVH2</accession>
<dbReference type="InterPro" id="IPR004740">
    <property type="entry name" value="Nuc_H_symport"/>
</dbReference>
<dbReference type="Gene3D" id="1.20.1250.20">
    <property type="entry name" value="MFS general substrate transporter like domains"/>
    <property type="match status" value="2"/>
</dbReference>
<feature type="transmembrane region" description="Helical" evidence="7">
    <location>
        <begin position="256"/>
        <end position="274"/>
    </location>
</feature>
<comment type="caution">
    <text evidence="9">The sequence shown here is derived from an EMBL/GenBank/DDBJ whole genome shotgun (WGS) entry which is preliminary data.</text>
</comment>
<evidence type="ECO:0000313" key="9">
    <source>
        <dbReference type="EMBL" id="RBP47298.1"/>
    </source>
</evidence>
<evidence type="ECO:0000256" key="2">
    <source>
        <dbReference type="ARBA" id="ARBA00022448"/>
    </source>
</evidence>
<feature type="transmembrane region" description="Helical" evidence="7">
    <location>
        <begin position="218"/>
        <end position="244"/>
    </location>
</feature>
<reference evidence="9 10" key="1">
    <citation type="submission" date="2018-06" db="EMBL/GenBank/DDBJ databases">
        <title>Genomic Encyclopedia of Type Strains, Phase IV (KMG-IV): sequencing the most valuable type-strain genomes for metagenomic binning, comparative biology and taxonomic classification.</title>
        <authorList>
            <person name="Goeker M."/>
        </authorList>
    </citation>
    <scope>NUCLEOTIDE SEQUENCE [LARGE SCALE GENOMIC DNA]</scope>
    <source>
        <strain evidence="9 10">DSM 25532</strain>
    </source>
</reference>
<keyword evidence="3" id="KW-1003">Cell membrane</keyword>
<feature type="transmembrane region" description="Helical" evidence="7">
    <location>
        <begin position="55"/>
        <end position="75"/>
    </location>
</feature>
<feature type="transmembrane region" description="Helical" evidence="7">
    <location>
        <begin position="283"/>
        <end position="302"/>
    </location>
</feature>
<dbReference type="AlphaFoldDB" id="A0A366HVH2"/>
<keyword evidence="6 7" id="KW-0472">Membrane</keyword>
<keyword evidence="2" id="KW-0813">Transport</keyword>
<feature type="transmembrane region" description="Helical" evidence="7">
    <location>
        <begin position="169"/>
        <end position="188"/>
    </location>
</feature>
<proteinExistence type="predicted"/>
<protein>
    <submittedName>
        <fullName evidence="9">Nucleoside transporter</fullName>
    </submittedName>
</protein>
<feature type="transmembrane region" description="Helical" evidence="7">
    <location>
        <begin position="345"/>
        <end position="366"/>
    </location>
</feature>
<dbReference type="GO" id="GO:0015213">
    <property type="term" value="F:uridine transmembrane transporter activity"/>
    <property type="evidence" value="ECO:0007669"/>
    <property type="project" value="TreeGrafter"/>
</dbReference>
<feature type="transmembrane region" description="Helical" evidence="7">
    <location>
        <begin position="84"/>
        <end position="102"/>
    </location>
</feature>
<dbReference type="SUPFAM" id="SSF103473">
    <property type="entry name" value="MFS general substrate transporter"/>
    <property type="match status" value="1"/>
</dbReference>
<dbReference type="OrthoDB" id="9783013at2"/>
<evidence type="ECO:0000256" key="6">
    <source>
        <dbReference type="ARBA" id="ARBA00023136"/>
    </source>
</evidence>
<feature type="transmembrane region" description="Helical" evidence="7">
    <location>
        <begin position="144"/>
        <end position="163"/>
    </location>
</feature>
<evidence type="ECO:0000256" key="1">
    <source>
        <dbReference type="ARBA" id="ARBA00004651"/>
    </source>
</evidence>
<organism evidence="9 10">
    <name type="scientific">Roseimicrobium gellanilyticum</name>
    <dbReference type="NCBI Taxonomy" id="748857"/>
    <lineage>
        <taxon>Bacteria</taxon>
        <taxon>Pseudomonadati</taxon>
        <taxon>Verrucomicrobiota</taxon>
        <taxon>Verrucomicrobiia</taxon>
        <taxon>Verrucomicrobiales</taxon>
        <taxon>Verrucomicrobiaceae</taxon>
        <taxon>Roseimicrobium</taxon>
    </lineage>
</organism>
<evidence type="ECO:0000259" key="8">
    <source>
        <dbReference type="PROSITE" id="PS50850"/>
    </source>
</evidence>
<evidence type="ECO:0000256" key="5">
    <source>
        <dbReference type="ARBA" id="ARBA00022989"/>
    </source>
</evidence>
<dbReference type="InterPro" id="IPR020846">
    <property type="entry name" value="MFS_dom"/>
</dbReference>
<evidence type="ECO:0000256" key="7">
    <source>
        <dbReference type="SAM" id="Phobius"/>
    </source>
</evidence>
<name>A0A366HVH2_9BACT</name>
<dbReference type="Pfam" id="PF03825">
    <property type="entry name" value="Nuc_H_symport"/>
    <property type="match status" value="1"/>
</dbReference>
<dbReference type="PROSITE" id="PS50850">
    <property type="entry name" value="MFS"/>
    <property type="match status" value="1"/>
</dbReference>
<sequence>MDTGAAAYSCSMQTALKAKLSSFMFLQYFIWGSWYASMGTYLANTLKFGGEQIGAAYGAFAIGAMISPFFVGLIADRYFASEKLLGILGILGGVVLCWLPSLTTFGSFYPALILYCALFVPTLALGNSLSLTHLADARTDFPRVKTLSAVGWIAGGVTLSLLKGEQSPLQFYLAGSVSMAFGIFSLFLPHTPPTKTGANVSMAEILGLDALALLKKPAFAIFVVCMFLICIPLYFYFVMLGIYLTELKWESMAAKMTLAQVSDVIFLFLLPVFLKKFGYKKTIFIGILAWALRYLALSGSVGGAGAQVALIFAAILLHGVCYDFLFIAGQLYVDDEAGERIRGAAQGFIAFILWGVGAFVGTLLAGKVMAANKLATAQGTIAHDWQAIWLTPALGACAVLVVFLIFFREPKSRT</sequence>